<keyword evidence="2 4" id="KW-0732">Signal</keyword>
<dbReference type="RefSeq" id="WP_163283647.1">
    <property type="nucleotide sequence ID" value="NZ_JAAGVY010000006.1"/>
</dbReference>
<dbReference type="InterPro" id="IPR002884">
    <property type="entry name" value="P_dom"/>
</dbReference>
<dbReference type="NCBIfam" id="TIGR04183">
    <property type="entry name" value="Por_Secre_tail"/>
    <property type="match status" value="1"/>
</dbReference>
<dbReference type="Pfam" id="PF01483">
    <property type="entry name" value="P_proprotein"/>
    <property type="match status" value="1"/>
</dbReference>
<feature type="chain" id="PRO_5029454072" evidence="4">
    <location>
        <begin position="20"/>
        <end position="727"/>
    </location>
</feature>
<proteinExistence type="predicted"/>
<accession>A0A7K3WN55</accession>
<sequence length="727" mass="78883">MKHILLFLSLSIFSFNVFSQCTEPVVESWHFTNPGNVNIAFNAQEDTEAYQFIFSALYTNSGPMPGTATATFGGTATAGINEVSINPTQILDFTVTAARYFYKVSLLTSCGDDLWSDTVNFYVSPYSMRNNPGFQCAENQYSPISILPDTGGDPFLFTFEVEQETAPDLISNLGILVDIGHTFNGDLSMSLISPSGTEVDLINHPNVLAGSSGLSMFFADNGADLNPQNQLGIFAPAQPLSVLNGESPVGTWTLSVIDNLEDNYGLLYGVCLNFDYTPCAASVSGLTYFDLNGNGLKGQDEPVFPYAHIHDATSGGDIYSDSQGMYYGCLSQNNNVLQLSNLPEYYTISPSSVTPIIPLGGYKQNVNFGVVPQPDMIDLEIKIWQSEPVLVGQTGKFVVEYKNVGTVCTQGAAFEIELNESLTITNIDMADVIITGNTATISSSENICPYQSQDFEISFIANSGLSNGDVLHSDVSITGLAFGLIEQSFSNNSATLQSAVTNDTDLNFKTVSTDTITSWFVISDEPIDYLIRFQNTSPESIQQMHIVDALDENLDLSTFKIESVSHPMLIEQEGNLFTFTFNDIALPASANDEEGSRGFLRYSAQPKSTIAAGAIIENTASLFFGALPGMQVNMVTTILIESTGLDKYDFNASVYPNPASTQIEVLAPANAKIAAVVVYDISGKRIESFHTGNSERFIIDVSVYDAGAYILRFESGKLIAPLLWIKE</sequence>
<evidence type="ECO:0000256" key="4">
    <source>
        <dbReference type="SAM" id="SignalP"/>
    </source>
</evidence>
<evidence type="ECO:0000259" key="5">
    <source>
        <dbReference type="PROSITE" id="PS51829"/>
    </source>
</evidence>
<dbReference type="GO" id="GO:0004252">
    <property type="term" value="F:serine-type endopeptidase activity"/>
    <property type="evidence" value="ECO:0007669"/>
    <property type="project" value="InterPro"/>
</dbReference>
<keyword evidence="1" id="KW-0645">Protease</keyword>
<dbReference type="InterPro" id="IPR008979">
    <property type="entry name" value="Galactose-bd-like_sf"/>
</dbReference>
<evidence type="ECO:0000313" key="6">
    <source>
        <dbReference type="EMBL" id="NEN22924.1"/>
    </source>
</evidence>
<organism evidence="6 7">
    <name type="scientific">Cryomorpha ignava</name>
    <dbReference type="NCBI Taxonomy" id="101383"/>
    <lineage>
        <taxon>Bacteria</taxon>
        <taxon>Pseudomonadati</taxon>
        <taxon>Bacteroidota</taxon>
        <taxon>Flavobacteriia</taxon>
        <taxon>Flavobacteriales</taxon>
        <taxon>Cryomorphaceae</taxon>
        <taxon>Cryomorpha</taxon>
    </lineage>
</organism>
<dbReference type="InterPro" id="IPR026444">
    <property type="entry name" value="Secre_tail"/>
</dbReference>
<keyword evidence="7" id="KW-1185">Reference proteome</keyword>
<evidence type="ECO:0000256" key="2">
    <source>
        <dbReference type="ARBA" id="ARBA00022729"/>
    </source>
</evidence>
<evidence type="ECO:0000256" key="1">
    <source>
        <dbReference type="ARBA" id="ARBA00022670"/>
    </source>
</evidence>
<dbReference type="GO" id="GO:0006508">
    <property type="term" value="P:proteolysis"/>
    <property type="evidence" value="ECO:0007669"/>
    <property type="project" value="UniProtKB-KW"/>
</dbReference>
<evidence type="ECO:0000256" key="3">
    <source>
        <dbReference type="ARBA" id="ARBA00022801"/>
    </source>
</evidence>
<dbReference type="PROSITE" id="PS51829">
    <property type="entry name" value="P_HOMO_B"/>
    <property type="match status" value="1"/>
</dbReference>
<feature type="signal peptide" evidence="4">
    <location>
        <begin position="1"/>
        <end position="19"/>
    </location>
</feature>
<dbReference type="SUPFAM" id="SSF49785">
    <property type="entry name" value="Galactose-binding domain-like"/>
    <property type="match status" value="1"/>
</dbReference>
<evidence type="ECO:0000313" key="7">
    <source>
        <dbReference type="Proteomes" id="UP000486602"/>
    </source>
</evidence>
<dbReference type="AlphaFoldDB" id="A0A7K3WN55"/>
<gene>
    <name evidence="6" type="ORF">G3O08_05355</name>
</gene>
<protein>
    <submittedName>
        <fullName evidence="6">T9SS type A sorting domain-containing protein</fullName>
    </submittedName>
</protein>
<dbReference type="Pfam" id="PF24595">
    <property type="entry name" value="DUF7619"/>
    <property type="match status" value="1"/>
</dbReference>
<keyword evidence="3" id="KW-0378">Hydrolase</keyword>
<dbReference type="EMBL" id="JAAGVY010000006">
    <property type="protein sequence ID" value="NEN22924.1"/>
    <property type="molecule type" value="Genomic_DNA"/>
</dbReference>
<dbReference type="Pfam" id="PF18962">
    <property type="entry name" value="Por_Secre_tail"/>
    <property type="match status" value="1"/>
</dbReference>
<dbReference type="Gene3D" id="2.60.120.260">
    <property type="entry name" value="Galactose-binding domain-like"/>
    <property type="match status" value="1"/>
</dbReference>
<feature type="domain" description="P/Homo B" evidence="5">
    <location>
        <begin position="130"/>
        <end position="281"/>
    </location>
</feature>
<dbReference type="Proteomes" id="UP000486602">
    <property type="component" value="Unassembled WGS sequence"/>
</dbReference>
<reference evidence="6 7" key="1">
    <citation type="submission" date="2020-02" db="EMBL/GenBank/DDBJ databases">
        <title>Out from the shadows clarifying the taxonomy of the family Cryomorphaceae and related taxa by utilizing the GTDB taxonomic framework.</title>
        <authorList>
            <person name="Bowman J.P."/>
        </authorList>
    </citation>
    <scope>NUCLEOTIDE SEQUENCE [LARGE SCALE GENOMIC DNA]</scope>
    <source>
        <strain evidence="6 7">QSSC 1-22</strain>
    </source>
</reference>
<dbReference type="Gene3D" id="2.60.40.740">
    <property type="match status" value="1"/>
</dbReference>
<name>A0A7K3WN55_9FLAO</name>
<dbReference type="InterPro" id="IPR055353">
    <property type="entry name" value="DUF7619"/>
</dbReference>
<comment type="caution">
    <text evidence="6">The sequence shown here is derived from an EMBL/GenBank/DDBJ whole genome shotgun (WGS) entry which is preliminary data.</text>
</comment>